<comment type="caution">
    <text evidence="10">The sequence shown here is derived from an EMBL/GenBank/DDBJ whole genome shotgun (WGS) entry which is preliminary data.</text>
</comment>
<feature type="domain" description="ABC transporter" evidence="9">
    <location>
        <begin position="2"/>
        <end position="236"/>
    </location>
</feature>
<evidence type="ECO:0000256" key="6">
    <source>
        <dbReference type="ARBA" id="ARBA00022840"/>
    </source>
</evidence>
<dbReference type="InterPro" id="IPR003439">
    <property type="entry name" value="ABC_transporter-like_ATP-bd"/>
</dbReference>
<evidence type="ECO:0000256" key="3">
    <source>
        <dbReference type="ARBA" id="ARBA00022448"/>
    </source>
</evidence>
<comment type="subcellular location">
    <subcellularLocation>
        <location evidence="1">Cell membrane</location>
        <topology evidence="1">Peripheral membrane protein</topology>
    </subcellularLocation>
</comment>
<keyword evidence="5" id="KW-0547">Nucleotide-binding</keyword>
<dbReference type="InterPro" id="IPR017871">
    <property type="entry name" value="ABC_transporter-like_CS"/>
</dbReference>
<evidence type="ECO:0000256" key="1">
    <source>
        <dbReference type="ARBA" id="ARBA00004202"/>
    </source>
</evidence>
<dbReference type="Proteomes" id="UP000235994">
    <property type="component" value="Unassembled WGS sequence"/>
</dbReference>
<keyword evidence="3" id="KW-0813">Transport</keyword>
<keyword evidence="4" id="KW-1003">Cell membrane</keyword>
<dbReference type="InterPro" id="IPR003593">
    <property type="entry name" value="AAA+_ATPase"/>
</dbReference>
<dbReference type="Gene3D" id="3.40.50.300">
    <property type="entry name" value="P-loop containing nucleotide triphosphate hydrolases"/>
    <property type="match status" value="1"/>
</dbReference>
<dbReference type="InterPro" id="IPR030679">
    <property type="entry name" value="ABC_ATPase_HisP-typ"/>
</dbReference>
<dbReference type="InterPro" id="IPR050086">
    <property type="entry name" value="MetN_ABC_transporter-like"/>
</dbReference>
<evidence type="ECO:0000313" key="10">
    <source>
        <dbReference type="EMBL" id="PND32746.1"/>
    </source>
</evidence>
<dbReference type="CDD" id="cd03262">
    <property type="entry name" value="ABC_HisP_GlnQ"/>
    <property type="match status" value="1"/>
</dbReference>
<protein>
    <submittedName>
        <fullName evidence="10">Glutamine ABC transporter ATP-binding protein</fullName>
    </submittedName>
</protein>
<reference evidence="10 11" key="1">
    <citation type="submission" date="2018-01" db="EMBL/GenBank/DDBJ databases">
        <title>The draft genome of an aniline degradation strain ANB-1.</title>
        <authorList>
            <person name="Zhang L."/>
            <person name="Jiang J."/>
        </authorList>
    </citation>
    <scope>NUCLEOTIDE SEQUENCE [LARGE SCALE GENOMIC DNA]</scope>
    <source>
        <strain evidence="10 11">ANB-1</strain>
    </source>
</reference>
<dbReference type="GO" id="GO:0005886">
    <property type="term" value="C:plasma membrane"/>
    <property type="evidence" value="ECO:0007669"/>
    <property type="project" value="UniProtKB-SubCell"/>
</dbReference>
<dbReference type="PANTHER" id="PTHR43166:SF9">
    <property type="entry name" value="GLUTAMATE_ASPARTATE IMPORT ATP-BINDING PROTEIN GLTL"/>
    <property type="match status" value="1"/>
</dbReference>
<evidence type="ECO:0000256" key="5">
    <source>
        <dbReference type="ARBA" id="ARBA00022741"/>
    </source>
</evidence>
<dbReference type="GO" id="GO:0016887">
    <property type="term" value="F:ATP hydrolysis activity"/>
    <property type="evidence" value="ECO:0007669"/>
    <property type="project" value="InterPro"/>
</dbReference>
<dbReference type="PIRSF" id="PIRSF039085">
    <property type="entry name" value="ABC_ATPase_HisP"/>
    <property type="match status" value="1"/>
</dbReference>
<proteinExistence type="inferred from homology"/>
<dbReference type="Pfam" id="PF00005">
    <property type="entry name" value="ABC_tran"/>
    <property type="match status" value="1"/>
</dbReference>
<evidence type="ECO:0000256" key="7">
    <source>
        <dbReference type="ARBA" id="ARBA00022970"/>
    </source>
</evidence>
<accession>A0A2N8KH20</accession>
<keyword evidence="8" id="KW-0472">Membrane</keyword>
<keyword evidence="6 10" id="KW-0067">ATP-binding</keyword>
<dbReference type="GO" id="GO:0005524">
    <property type="term" value="F:ATP binding"/>
    <property type="evidence" value="ECO:0007669"/>
    <property type="project" value="UniProtKB-KW"/>
</dbReference>
<dbReference type="PROSITE" id="PS00211">
    <property type="entry name" value="ABC_TRANSPORTER_1"/>
    <property type="match status" value="1"/>
</dbReference>
<comment type="similarity">
    <text evidence="2">Belongs to the ABC transporter superfamily.</text>
</comment>
<organism evidence="10 11">
    <name type="scientific">Achromobacter pulmonis</name>
    <dbReference type="NCBI Taxonomy" id="1389932"/>
    <lineage>
        <taxon>Bacteria</taxon>
        <taxon>Pseudomonadati</taxon>
        <taxon>Pseudomonadota</taxon>
        <taxon>Betaproteobacteria</taxon>
        <taxon>Burkholderiales</taxon>
        <taxon>Alcaligenaceae</taxon>
        <taxon>Achromobacter</taxon>
    </lineage>
</organism>
<dbReference type="InterPro" id="IPR027417">
    <property type="entry name" value="P-loop_NTPase"/>
</dbReference>
<evidence type="ECO:0000256" key="2">
    <source>
        <dbReference type="ARBA" id="ARBA00005417"/>
    </source>
</evidence>
<dbReference type="AlphaFoldDB" id="A0A2N8KH20"/>
<dbReference type="SMART" id="SM00382">
    <property type="entry name" value="AAA"/>
    <property type="match status" value="1"/>
</dbReference>
<dbReference type="PROSITE" id="PS50893">
    <property type="entry name" value="ABC_TRANSPORTER_2"/>
    <property type="match status" value="1"/>
</dbReference>
<evidence type="ECO:0000256" key="8">
    <source>
        <dbReference type="ARBA" id="ARBA00023136"/>
    </source>
</evidence>
<dbReference type="EMBL" id="POQS01000004">
    <property type="protein sequence ID" value="PND32746.1"/>
    <property type="molecule type" value="Genomic_DNA"/>
</dbReference>
<dbReference type="GO" id="GO:0015424">
    <property type="term" value="F:ABC-type amino acid transporter activity"/>
    <property type="evidence" value="ECO:0007669"/>
    <property type="project" value="InterPro"/>
</dbReference>
<name>A0A2N8KH20_9BURK</name>
<dbReference type="PANTHER" id="PTHR43166">
    <property type="entry name" value="AMINO ACID IMPORT ATP-BINDING PROTEIN"/>
    <property type="match status" value="1"/>
</dbReference>
<evidence type="ECO:0000256" key="4">
    <source>
        <dbReference type="ARBA" id="ARBA00022475"/>
    </source>
</evidence>
<evidence type="ECO:0000259" key="9">
    <source>
        <dbReference type="PROSITE" id="PS50893"/>
    </source>
</evidence>
<dbReference type="RefSeq" id="WP_102773863.1">
    <property type="nucleotide sequence ID" value="NZ_POQS01000004.1"/>
</dbReference>
<keyword evidence="11" id="KW-1185">Reference proteome</keyword>
<gene>
    <name evidence="10" type="primary">glnQ</name>
    <name evidence="10" type="ORF">C1I89_17095</name>
</gene>
<sequence length="243" mass="26729">MIKIENLSKSFGAHRVLDGIDAEVRPGEVVCLIGPSGSGKSTLLRCINGLERYDGGRITVDGVTVDASSREIQAIRQRVAMVFQRFNLFPHRSALENVIEGPVHVKGESVASATERAREILASVGLAEKMNHYPQQLSGGQQQRVAIARALAMEPEAILFDEPTSALDPELVGEVLSVMRTLAEKGMTMVIVTHEMDFARNVSDRVLFLEGGRIAEQGPSREVLTSPRNERMRDFLKRVTHAQ</sequence>
<keyword evidence="7" id="KW-0029">Amino-acid transport</keyword>
<dbReference type="SUPFAM" id="SSF52540">
    <property type="entry name" value="P-loop containing nucleoside triphosphate hydrolases"/>
    <property type="match status" value="1"/>
</dbReference>
<evidence type="ECO:0000313" key="11">
    <source>
        <dbReference type="Proteomes" id="UP000235994"/>
    </source>
</evidence>
<dbReference type="FunFam" id="3.40.50.300:FF:000020">
    <property type="entry name" value="Amino acid ABC transporter ATP-binding component"/>
    <property type="match status" value="1"/>
</dbReference>